<proteinExistence type="predicted"/>
<dbReference type="KEGG" id="sla:SERLADRAFT_410101"/>
<dbReference type="RefSeq" id="XP_007321226.1">
    <property type="nucleotide sequence ID" value="XM_007321164.1"/>
</dbReference>
<protein>
    <submittedName>
        <fullName evidence="1">Uncharacterized protein</fullName>
    </submittedName>
</protein>
<dbReference type="HOGENOM" id="CLU_759026_0_0_1"/>
<dbReference type="OrthoDB" id="3227833at2759"/>
<dbReference type="GeneID" id="18812867"/>
<reference evidence="1" key="1">
    <citation type="submission" date="2011-04" db="EMBL/GenBank/DDBJ databases">
        <title>Evolution of plant cell wall degrading machinery underlies the functional diversity of forest fungi.</title>
        <authorList>
            <consortium name="US DOE Joint Genome Institute (JGI-PGF)"/>
            <person name="Eastwood D.C."/>
            <person name="Floudas D."/>
            <person name="Binder M."/>
            <person name="Majcherczyk A."/>
            <person name="Schneider P."/>
            <person name="Aerts A."/>
            <person name="Asiegbu F.O."/>
            <person name="Baker S.E."/>
            <person name="Barry K."/>
            <person name="Bendiksby M."/>
            <person name="Blumentritt M."/>
            <person name="Coutinho P.M."/>
            <person name="Cullen D."/>
            <person name="Cullen D."/>
            <person name="Gathman A."/>
            <person name="Goodell B."/>
            <person name="Henrissat B."/>
            <person name="Ihrmark K."/>
            <person name="Kauserud H."/>
            <person name="Kohler A."/>
            <person name="LaButti K."/>
            <person name="Lapidus A."/>
            <person name="Lavin J.L."/>
            <person name="Lee Y.-H."/>
            <person name="Lindquist E."/>
            <person name="Lilly W."/>
            <person name="Lucas S."/>
            <person name="Morin E."/>
            <person name="Murat C."/>
            <person name="Oguiza J.A."/>
            <person name="Park J."/>
            <person name="Pisabarro A.G."/>
            <person name="Riley R."/>
            <person name="Rosling A."/>
            <person name="Salamov A."/>
            <person name="Schmidt O."/>
            <person name="Schmutz J."/>
            <person name="Skrede I."/>
            <person name="Stenlid J."/>
            <person name="Wiebenga A."/>
            <person name="Xie X."/>
            <person name="Kues U."/>
            <person name="Hibbett D.S."/>
            <person name="Hoffmeister D."/>
            <person name="Hogberg N."/>
            <person name="Martin F."/>
            <person name="Grigoriev I.V."/>
            <person name="Watkinson S.C."/>
        </authorList>
    </citation>
    <scope>NUCLEOTIDE SEQUENCE</scope>
    <source>
        <strain evidence="1">S7.9</strain>
    </source>
</reference>
<accession>F8P4A2</accession>
<organism>
    <name type="scientific">Serpula lacrymans var. lacrymans (strain S7.9)</name>
    <name type="common">Dry rot fungus</name>
    <dbReference type="NCBI Taxonomy" id="578457"/>
    <lineage>
        <taxon>Eukaryota</taxon>
        <taxon>Fungi</taxon>
        <taxon>Dikarya</taxon>
        <taxon>Basidiomycota</taxon>
        <taxon>Agaricomycotina</taxon>
        <taxon>Agaricomycetes</taxon>
        <taxon>Agaricomycetidae</taxon>
        <taxon>Boletales</taxon>
        <taxon>Coniophorineae</taxon>
        <taxon>Serpulaceae</taxon>
        <taxon>Serpula</taxon>
    </lineage>
</organism>
<dbReference type="EMBL" id="GL945438">
    <property type="protein sequence ID" value="EGO21440.1"/>
    <property type="molecule type" value="Genomic_DNA"/>
</dbReference>
<dbReference type="AlphaFoldDB" id="F8P4A2"/>
<name>F8P4A2_SERL9</name>
<dbReference type="Proteomes" id="UP000008064">
    <property type="component" value="Unassembled WGS sequence"/>
</dbReference>
<evidence type="ECO:0000313" key="1">
    <source>
        <dbReference type="EMBL" id="EGO21440.1"/>
    </source>
</evidence>
<sequence length="365" mass="40054">MIANSPQFTKQLCCWHLHNLSKQLCVACSQYLASKSVVSTQESHPRPDKYPVEVLWHFDNCKKDEDGGPPSKPAPISLNSSLSRYPCQSADPRNGRNYYQSTYPTQWKAILPEIEQQQLLLTLCSNHWKAKHVLGQVLKSSKLANKVDISGDNEDTNLTTISLGTGMATEPQKRCQASSFFSGINLLNAMELSPDFSPGLPSPPVLEFIKRIEHADPHSSDFDKDNHDKYLSNILDLLWAAWKTARGPISKGKASSDLSLSSTLCWTVLIISSTTLASMAPPSSVSTVSALTILASVAASVLPISQVTAGDSDSPNEEECCAEFQTLKKNELIEWIKTSGVTVSNLKQRNKKDLVTTILALPPKK</sequence>
<gene>
    <name evidence="1" type="ORF">SERLADRAFT_410101</name>
</gene>